<dbReference type="InterPro" id="IPR042099">
    <property type="entry name" value="ANL_N_sf"/>
</dbReference>
<protein>
    <submittedName>
        <fullName evidence="5">Non-ribosomal peptide synthetase</fullName>
    </submittedName>
</protein>
<comment type="caution">
    <text evidence="5">The sequence shown here is derived from an EMBL/GenBank/DDBJ whole genome shotgun (WGS) entry which is preliminary data.</text>
</comment>
<dbReference type="AlphaFoldDB" id="A0A9X2VWA4"/>
<dbReference type="GO" id="GO:0005737">
    <property type="term" value="C:cytoplasm"/>
    <property type="evidence" value="ECO:0007669"/>
    <property type="project" value="TreeGrafter"/>
</dbReference>
<dbReference type="SUPFAM" id="SSF52777">
    <property type="entry name" value="CoA-dependent acyltransferases"/>
    <property type="match status" value="1"/>
</dbReference>
<dbReference type="RefSeq" id="WP_259629024.1">
    <property type="nucleotide sequence ID" value="NZ_JANYMP010000034.1"/>
</dbReference>
<dbReference type="GO" id="GO:0031177">
    <property type="term" value="F:phosphopantetheine binding"/>
    <property type="evidence" value="ECO:0007669"/>
    <property type="project" value="TreeGrafter"/>
</dbReference>
<dbReference type="FunFam" id="3.40.50.980:FF:000002">
    <property type="entry name" value="Enterobactin synthetase component F"/>
    <property type="match status" value="1"/>
</dbReference>
<keyword evidence="6" id="KW-1185">Reference proteome</keyword>
<comment type="cofactor">
    <cofactor evidence="1">
        <name>pantetheine 4'-phosphate</name>
        <dbReference type="ChEBI" id="CHEBI:47942"/>
    </cofactor>
</comment>
<dbReference type="Gene3D" id="3.30.559.10">
    <property type="entry name" value="Chloramphenicol acetyltransferase-like domain"/>
    <property type="match status" value="1"/>
</dbReference>
<dbReference type="InterPro" id="IPR023213">
    <property type="entry name" value="CAT-like_dom_sf"/>
</dbReference>
<gene>
    <name evidence="5" type="ORF">NZH93_42575</name>
</gene>
<dbReference type="InterPro" id="IPR036736">
    <property type="entry name" value="ACP-like_sf"/>
</dbReference>
<dbReference type="Gene3D" id="3.40.50.12780">
    <property type="entry name" value="N-terminal domain of ligase-like"/>
    <property type="match status" value="1"/>
</dbReference>
<organism evidence="5 6">
    <name type="scientific">Umezawaea endophytica</name>
    <dbReference type="NCBI Taxonomy" id="1654476"/>
    <lineage>
        <taxon>Bacteria</taxon>
        <taxon>Bacillati</taxon>
        <taxon>Actinomycetota</taxon>
        <taxon>Actinomycetes</taxon>
        <taxon>Pseudonocardiales</taxon>
        <taxon>Pseudonocardiaceae</taxon>
        <taxon>Umezawaea</taxon>
    </lineage>
</organism>
<dbReference type="NCBIfam" id="TIGR01733">
    <property type="entry name" value="AA-adenyl-dom"/>
    <property type="match status" value="1"/>
</dbReference>
<evidence type="ECO:0000256" key="1">
    <source>
        <dbReference type="ARBA" id="ARBA00001957"/>
    </source>
</evidence>
<evidence type="ECO:0000313" key="6">
    <source>
        <dbReference type="Proteomes" id="UP001141259"/>
    </source>
</evidence>
<dbReference type="Pfam" id="PF00550">
    <property type="entry name" value="PP-binding"/>
    <property type="match status" value="1"/>
</dbReference>
<feature type="domain" description="Carrier" evidence="4">
    <location>
        <begin position="765"/>
        <end position="839"/>
    </location>
</feature>
<reference evidence="5" key="1">
    <citation type="submission" date="2022-08" db="EMBL/GenBank/DDBJ databases">
        <authorList>
            <person name="Tistechok S."/>
            <person name="Samborskyy M."/>
            <person name="Roman I."/>
        </authorList>
    </citation>
    <scope>NUCLEOTIDE SEQUENCE</scope>
    <source>
        <strain evidence="5">DSM 103496</strain>
    </source>
</reference>
<dbReference type="InterPro" id="IPR010071">
    <property type="entry name" value="AA_adenyl_dom"/>
</dbReference>
<dbReference type="FunFam" id="3.40.50.12780:FF:000012">
    <property type="entry name" value="Non-ribosomal peptide synthetase"/>
    <property type="match status" value="1"/>
</dbReference>
<dbReference type="PANTHER" id="PTHR45527">
    <property type="entry name" value="NONRIBOSOMAL PEPTIDE SYNTHETASE"/>
    <property type="match status" value="1"/>
</dbReference>
<dbReference type="GO" id="GO:0044550">
    <property type="term" value="P:secondary metabolite biosynthetic process"/>
    <property type="evidence" value="ECO:0007669"/>
    <property type="project" value="TreeGrafter"/>
</dbReference>
<keyword evidence="3" id="KW-0597">Phosphoprotein</keyword>
<dbReference type="Pfam" id="PF00501">
    <property type="entry name" value="AMP-binding"/>
    <property type="match status" value="2"/>
</dbReference>
<keyword evidence="2" id="KW-0596">Phosphopantetheine</keyword>
<dbReference type="SUPFAM" id="SSF47336">
    <property type="entry name" value="ACP-like"/>
    <property type="match status" value="1"/>
</dbReference>
<dbReference type="EMBL" id="JANYMP010000034">
    <property type="protein sequence ID" value="MCS7483567.1"/>
    <property type="molecule type" value="Genomic_DNA"/>
</dbReference>
<evidence type="ECO:0000313" key="5">
    <source>
        <dbReference type="EMBL" id="MCS7483567.1"/>
    </source>
</evidence>
<evidence type="ECO:0000256" key="3">
    <source>
        <dbReference type="ARBA" id="ARBA00022553"/>
    </source>
</evidence>
<dbReference type="PROSITE" id="PS00012">
    <property type="entry name" value="PHOSPHOPANTETHEINE"/>
    <property type="match status" value="1"/>
</dbReference>
<dbReference type="InterPro" id="IPR020845">
    <property type="entry name" value="AMP-binding_CS"/>
</dbReference>
<dbReference type="Gene3D" id="1.10.1200.10">
    <property type="entry name" value="ACP-like"/>
    <property type="match status" value="1"/>
</dbReference>
<accession>A0A9X2VWA4</accession>
<dbReference type="PANTHER" id="PTHR45527:SF1">
    <property type="entry name" value="FATTY ACID SYNTHASE"/>
    <property type="match status" value="1"/>
</dbReference>
<dbReference type="PROSITE" id="PS00455">
    <property type="entry name" value="AMP_BINDING"/>
    <property type="match status" value="1"/>
</dbReference>
<dbReference type="InterPro" id="IPR009081">
    <property type="entry name" value="PP-bd_ACP"/>
</dbReference>
<dbReference type="Proteomes" id="UP001141259">
    <property type="component" value="Unassembled WGS sequence"/>
</dbReference>
<sequence>MNAGFAVRSALVDASAVTSAALEEHFALTGEDAASACRRVMARPLDPDRGQGTRVVLVHLADDVRRLVVTAHATVMDEEGLREWALWLADPRGPAPEPRPPVEFDGPLAGSVEWARIGQESGTGLRDRSLETGMAPVPVRTLAAACAVVLSRYTGTTAPLIGLPGGTAITATVDEDAAGTEHVAAVHALEAALADRTPTLAVGTPKPVAILDELEQAQAAPVVVRLDEGGRLHCRYRADLVDDAAAEGLLRSLHAVLVAFDRDVVVGEIDLLRGVDPVSDGGPLAASDHTIHGLVAERALAHPDAVALTCGVESLSYAELDATATRVASWLVTVGVKPGDRVGVSLVRTPYLVAALLGVLKAGAAYVPLDPGYPAKRLEYMVADAGLAAVIDGPVSAEPVALPEVSPDDAAYVIYTSGSTGKPKGVVVDHRNVVSLLESTKDYDFGPDDVWTFFHSYAFDFSVWEIWGCLATGGRVVVVPQEVARDPHEFHNLLRAQSVTVLNQTPSAFTQLLAVDLAAEERLSVRLLVFGGEQLDSRMLPAWFDRNPEDRCRVVNMYGITETTVHCTWFPIDRRAALAGSKSVGTAIPGWRLRVLDARGRAVPAGVAGEIVVSGAGVTRGYLGKQELSAERFPTGPNGRRYRSGDKGRMLANGELEHLGRLDDQVKIRGHRIELGEIKAELLADPTVVAAAVVVNRRGDAGDVHLDAYVVGPVDLDAVRDRLVGALPAYMVPSTVTAVGRLPLTDNGKLDVGRLPTPTTEAPAPTGVDTADQVAQVWHSILGASAGLDDNLFLVGGNSLVAARIAAEIRGRRLGEVTVQQIYRTPTIRGLASVLAAGGVA</sequence>
<dbReference type="GO" id="GO:0043041">
    <property type="term" value="P:amino acid activation for nonribosomal peptide biosynthetic process"/>
    <property type="evidence" value="ECO:0007669"/>
    <property type="project" value="TreeGrafter"/>
</dbReference>
<dbReference type="SUPFAM" id="SSF56801">
    <property type="entry name" value="Acetyl-CoA synthetase-like"/>
    <property type="match status" value="1"/>
</dbReference>
<dbReference type="Gene3D" id="3.30.300.30">
    <property type="match status" value="1"/>
</dbReference>
<name>A0A9X2VWA4_9PSEU</name>
<dbReference type="InterPro" id="IPR006162">
    <property type="entry name" value="Ppantetheine_attach_site"/>
</dbReference>
<evidence type="ECO:0000256" key="2">
    <source>
        <dbReference type="ARBA" id="ARBA00022450"/>
    </source>
</evidence>
<dbReference type="PROSITE" id="PS50075">
    <property type="entry name" value="CARRIER"/>
    <property type="match status" value="1"/>
</dbReference>
<proteinExistence type="predicted"/>
<evidence type="ECO:0000259" key="4">
    <source>
        <dbReference type="PROSITE" id="PS50075"/>
    </source>
</evidence>
<dbReference type="InterPro" id="IPR000873">
    <property type="entry name" value="AMP-dep_synth/lig_dom"/>
</dbReference>
<dbReference type="PRINTS" id="PR00154">
    <property type="entry name" value="AMPBINDING"/>
</dbReference>
<dbReference type="InterPro" id="IPR020459">
    <property type="entry name" value="AMP-binding"/>
</dbReference>
<dbReference type="InterPro" id="IPR045851">
    <property type="entry name" value="AMP-bd_C_sf"/>
</dbReference>